<keyword evidence="3" id="KW-1185">Reference proteome</keyword>
<dbReference type="OrthoDB" id="10263316at2759"/>
<gene>
    <name evidence="2" type="primary">Mycbpap</name>
    <name evidence="2" type="ORF">EVAR_8808_1</name>
</gene>
<evidence type="ECO:0000256" key="1">
    <source>
        <dbReference type="SAM" id="MobiDB-lite"/>
    </source>
</evidence>
<dbReference type="InterPro" id="IPR013783">
    <property type="entry name" value="Ig-like_fold"/>
</dbReference>
<feature type="region of interest" description="Disordered" evidence="1">
    <location>
        <begin position="72"/>
        <end position="100"/>
    </location>
</feature>
<dbReference type="PANTHER" id="PTHR48421:SF1">
    <property type="entry name" value="MYCBP-ASSOCIATED PROTEIN"/>
    <property type="match status" value="1"/>
</dbReference>
<dbReference type="PANTHER" id="PTHR48421">
    <property type="entry name" value="MYCBP-ASSOCIATED PROTEIN"/>
    <property type="match status" value="1"/>
</dbReference>
<dbReference type="InterPro" id="IPR032707">
    <property type="entry name" value="MYCBPAP"/>
</dbReference>
<accession>A0A4C1TTY8</accession>
<dbReference type="EMBL" id="BGZK01000087">
    <property type="protein sequence ID" value="GBP17459.1"/>
    <property type="molecule type" value="Genomic_DNA"/>
</dbReference>
<name>A0A4C1TTY8_EUMVA</name>
<comment type="caution">
    <text evidence="2">The sequence shown here is derived from an EMBL/GenBank/DDBJ whole genome shotgun (WGS) entry which is preliminary data.</text>
</comment>
<dbReference type="STRING" id="151549.A0A4C1TTY8"/>
<dbReference type="Pfam" id="PF14646">
    <property type="entry name" value="MYCBPAP"/>
    <property type="match status" value="1"/>
</dbReference>
<dbReference type="Gene3D" id="2.60.40.10">
    <property type="entry name" value="Immunoglobulins"/>
    <property type="match status" value="1"/>
</dbReference>
<dbReference type="AlphaFoldDB" id="A0A4C1TTY8"/>
<feature type="compositionally biased region" description="Basic and acidic residues" evidence="1">
    <location>
        <begin position="72"/>
        <end position="87"/>
    </location>
</feature>
<proteinExistence type="predicted"/>
<sequence>MEESKICADDFDPDRRLITWQRWVQNRRRECKALAEKLDRTPADLVMNLIDKYREKKEREYVLEDAQADGEVRSKEGLKKQEFRPLEGDDDEPRATPSAPNALWAHSAGCRVFEHVGVPHYIQKTEKGSMGKPCRRRCESNEYDNYLRQREAQFSEKIQKIDPFRPFIDSLYLKGRKPKTVASPMLVAPTIVVDAVVDAPAHELAAVRAIRINNTVISKDVPGQVLTHLNDLKSCSETCTSWSYYFCVPVKCIGRSKLFVQNLGTVTLRYGWKKVKESIPSIFQDRFEQVFFFNKNEDLLFPGQSREIVFSFFSDEPGVFRERWELSPCNVSFFDTVYEKLVVDLHADAVEDIDADNERLKALRCDIVRDSTSREVKSIAEDIVMRATSSEPEVCPYRRMCSERDIFLMKNPFCFYHQTRVEKLKEFYKEMIDDGEWDLSICDWRRAVMKKTTKDRMRLYGILKESYRDFLIPWHEDDGVAHEKMTYVKSLLRRSFDTFNEEFVSLLYTFGVDFGEEFSAPAVFAKLKLRNPPQAVTIHSIFYMSMRERLCRAVEAVAGVVQSLDSHRVMDFDICTC</sequence>
<evidence type="ECO:0000313" key="2">
    <source>
        <dbReference type="EMBL" id="GBP17459.1"/>
    </source>
</evidence>
<protein>
    <submittedName>
        <fullName evidence="2">MYCBP-associated protein</fullName>
    </submittedName>
</protein>
<organism evidence="2 3">
    <name type="scientific">Eumeta variegata</name>
    <name type="common">Bagworm moth</name>
    <name type="synonym">Eumeta japonica</name>
    <dbReference type="NCBI Taxonomy" id="151549"/>
    <lineage>
        <taxon>Eukaryota</taxon>
        <taxon>Metazoa</taxon>
        <taxon>Ecdysozoa</taxon>
        <taxon>Arthropoda</taxon>
        <taxon>Hexapoda</taxon>
        <taxon>Insecta</taxon>
        <taxon>Pterygota</taxon>
        <taxon>Neoptera</taxon>
        <taxon>Endopterygota</taxon>
        <taxon>Lepidoptera</taxon>
        <taxon>Glossata</taxon>
        <taxon>Ditrysia</taxon>
        <taxon>Tineoidea</taxon>
        <taxon>Psychidae</taxon>
        <taxon>Oiketicinae</taxon>
        <taxon>Eumeta</taxon>
    </lineage>
</organism>
<reference evidence="2 3" key="1">
    <citation type="journal article" date="2019" name="Commun. Biol.">
        <title>The bagworm genome reveals a unique fibroin gene that provides high tensile strength.</title>
        <authorList>
            <person name="Kono N."/>
            <person name="Nakamura H."/>
            <person name="Ohtoshi R."/>
            <person name="Tomita M."/>
            <person name="Numata K."/>
            <person name="Arakawa K."/>
        </authorList>
    </citation>
    <scope>NUCLEOTIDE SEQUENCE [LARGE SCALE GENOMIC DNA]</scope>
</reference>
<dbReference type="Proteomes" id="UP000299102">
    <property type="component" value="Unassembled WGS sequence"/>
</dbReference>
<evidence type="ECO:0000313" key="3">
    <source>
        <dbReference type="Proteomes" id="UP000299102"/>
    </source>
</evidence>